<dbReference type="EMBL" id="VMNW02000037">
    <property type="protein sequence ID" value="KAA9158084.1"/>
    <property type="molecule type" value="Genomic_DNA"/>
</dbReference>
<keyword evidence="10" id="KW-1185">Reference proteome</keyword>
<keyword evidence="5 7" id="KW-1133">Transmembrane helix</keyword>
<comment type="subcellular location">
    <subcellularLocation>
        <location evidence="1 7">Cell membrane</location>
        <topology evidence="1 7">Multi-pass membrane protein</topology>
    </subcellularLocation>
</comment>
<sequence length="271" mass="28202">MTAVLTKEVRGKPLPRKRSLPGWRTAVSVLVTFALLQLLGVTGILSRSSFPLATEVLARLGTMLTGAAFWGSVGDSLAQTLLGLVIGTAIAVPLGLLLGRFPLAERALRPSVEFLRPIPSVALLPLVILTAGVGLAGAVILTSLSSLWLVLVLSIRGARTADPVAEQTLKSFGVPAAARLYRLVLPSALPFIVTGVRIACSVSLVVAITVELLGGMPGLGKDVGASLQAGDQTGIYAYTVAAGLLGLVLNFAFVPVENKLLSWHSSRRAAR</sequence>
<feature type="transmembrane region" description="Helical" evidence="7">
    <location>
        <begin position="235"/>
        <end position="256"/>
    </location>
</feature>
<accession>A0A5N0UYR6</accession>
<reference evidence="9" key="1">
    <citation type="submission" date="2019-09" db="EMBL/GenBank/DDBJ databases">
        <authorList>
            <person name="Teo W.F.A."/>
            <person name="Duangmal K."/>
        </authorList>
    </citation>
    <scope>NUCLEOTIDE SEQUENCE [LARGE SCALE GENOMIC DNA]</scope>
    <source>
        <strain evidence="9">K81G1</strain>
    </source>
</reference>
<evidence type="ECO:0000256" key="6">
    <source>
        <dbReference type="ARBA" id="ARBA00023136"/>
    </source>
</evidence>
<keyword evidence="2 7" id="KW-0813">Transport</keyword>
<dbReference type="SUPFAM" id="SSF161098">
    <property type="entry name" value="MetI-like"/>
    <property type="match status" value="1"/>
</dbReference>
<dbReference type="AlphaFoldDB" id="A0A5N0UYR6"/>
<dbReference type="PROSITE" id="PS50928">
    <property type="entry name" value="ABC_TM1"/>
    <property type="match status" value="1"/>
</dbReference>
<name>A0A5N0UYR6_9PSEU</name>
<evidence type="ECO:0000256" key="5">
    <source>
        <dbReference type="ARBA" id="ARBA00022989"/>
    </source>
</evidence>
<evidence type="ECO:0000256" key="1">
    <source>
        <dbReference type="ARBA" id="ARBA00004651"/>
    </source>
</evidence>
<dbReference type="PANTHER" id="PTHR30151:SF0">
    <property type="entry name" value="ABC TRANSPORTER PERMEASE PROTEIN MJ0413-RELATED"/>
    <property type="match status" value="1"/>
</dbReference>
<keyword evidence="3" id="KW-1003">Cell membrane</keyword>
<dbReference type="GO" id="GO:0055085">
    <property type="term" value="P:transmembrane transport"/>
    <property type="evidence" value="ECO:0007669"/>
    <property type="project" value="InterPro"/>
</dbReference>
<evidence type="ECO:0000256" key="7">
    <source>
        <dbReference type="RuleBase" id="RU363032"/>
    </source>
</evidence>
<feature type="transmembrane region" description="Helical" evidence="7">
    <location>
        <begin position="188"/>
        <end position="215"/>
    </location>
</feature>
<evidence type="ECO:0000256" key="4">
    <source>
        <dbReference type="ARBA" id="ARBA00022692"/>
    </source>
</evidence>
<evidence type="ECO:0000313" key="10">
    <source>
        <dbReference type="Proteomes" id="UP000319769"/>
    </source>
</evidence>
<gene>
    <name evidence="9" type="ORF">FPZ12_023560</name>
</gene>
<comment type="caution">
    <text evidence="9">The sequence shown here is derived from an EMBL/GenBank/DDBJ whole genome shotgun (WGS) entry which is preliminary data.</text>
</comment>
<keyword evidence="4 7" id="KW-0812">Transmembrane</keyword>
<proteinExistence type="inferred from homology"/>
<feature type="transmembrane region" description="Helical" evidence="7">
    <location>
        <begin position="123"/>
        <end position="151"/>
    </location>
</feature>
<dbReference type="InterPro" id="IPR035906">
    <property type="entry name" value="MetI-like_sf"/>
</dbReference>
<protein>
    <submittedName>
        <fullName evidence="9">ABC transporter permease subunit</fullName>
    </submittedName>
</protein>
<dbReference type="Proteomes" id="UP000319769">
    <property type="component" value="Unassembled WGS sequence"/>
</dbReference>
<dbReference type="GO" id="GO:0005886">
    <property type="term" value="C:plasma membrane"/>
    <property type="evidence" value="ECO:0007669"/>
    <property type="project" value="UniProtKB-SubCell"/>
</dbReference>
<comment type="similarity">
    <text evidence="7">Belongs to the binding-protein-dependent transport system permease family.</text>
</comment>
<dbReference type="Gene3D" id="1.10.3720.10">
    <property type="entry name" value="MetI-like"/>
    <property type="match status" value="1"/>
</dbReference>
<feature type="domain" description="ABC transmembrane type-1" evidence="8">
    <location>
        <begin position="73"/>
        <end position="257"/>
    </location>
</feature>
<feature type="transmembrane region" description="Helical" evidence="7">
    <location>
        <begin position="56"/>
        <end position="74"/>
    </location>
</feature>
<evidence type="ECO:0000256" key="2">
    <source>
        <dbReference type="ARBA" id="ARBA00022448"/>
    </source>
</evidence>
<evidence type="ECO:0000256" key="3">
    <source>
        <dbReference type="ARBA" id="ARBA00022475"/>
    </source>
</evidence>
<dbReference type="InterPro" id="IPR000515">
    <property type="entry name" value="MetI-like"/>
</dbReference>
<evidence type="ECO:0000313" key="9">
    <source>
        <dbReference type="EMBL" id="KAA9158084.1"/>
    </source>
</evidence>
<feature type="transmembrane region" description="Helical" evidence="7">
    <location>
        <begin position="21"/>
        <end position="44"/>
    </location>
</feature>
<dbReference type="RefSeq" id="WP_144747803.1">
    <property type="nucleotide sequence ID" value="NZ_VMNW02000037.1"/>
</dbReference>
<evidence type="ECO:0000259" key="8">
    <source>
        <dbReference type="PROSITE" id="PS50928"/>
    </source>
</evidence>
<dbReference type="CDD" id="cd06261">
    <property type="entry name" value="TM_PBP2"/>
    <property type="match status" value="1"/>
</dbReference>
<keyword evidence="6 7" id="KW-0472">Membrane</keyword>
<feature type="transmembrane region" description="Helical" evidence="7">
    <location>
        <begin position="81"/>
        <end position="103"/>
    </location>
</feature>
<organism evidence="9 10">
    <name type="scientific">Amycolatopsis acidicola</name>
    <dbReference type="NCBI Taxonomy" id="2596893"/>
    <lineage>
        <taxon>Bacteria</taxon>
        <taxon>Bacillati</taxon>
        <taxon>Actinomycetota</taxon>
        <taxon>Actinomycetes</taxon>
        <taxon>Pseudonocardiales</taxon>
        <taxon>Pseudonocardiaceae</taxon>
        <taxon>Amycolatopsis</taxon>
    </lineage>
</organism>
<dbReference type="PANTHER" id="PTHR30151">
    <property type="entry name" value="ALKANE SULFONATE ABC TRANSPORTER-RELATED, MEMBRANE SUBUNIT"/>
    <property type="match status" value="1"/>
</dbReference>
<dbReference type="Pfam" id="PF00528">
    <property type="entry name" value="BPD_transp_1"/>
    <property type="match status" value="1"/>
</dbReference>
<dbReference type="OrthoDB" id="5458199at2"/>